<dbReference type="Proteomes" id="UP000251889">
    <property type="component" value="Unassembled WGS sequence"/>
</dbReference>
<dbReference type="Pfam" id="PF00072">
    <property type="entry name" value="Response_reg"/>
    <property type="match status" value="1"/>
</dbReference>
<dbReference type="OrthoDB" id="795853at2"/>
<evidence type="ECO:0000313" key="5">
    <source>
        <dbReference type="Proteomes" id="UP000251889"/>
    </source>
</evidence>
<keyword evidence="5" id="KW-1185">Reference proteome</keyword>
<evidence type="ECO:0000313" key="4">
    <source>
        <dbReference type="EMBL" id="RAW02968.1"/>
    </source>
</evidence>
<feature type="modified residue" description="4-aspartylphosphate" evidence="2">
    <location>
        <position position="50"/>
    </location>
</feature>
<dbReference type="RefSeq" id="WP_112745182.1">
    <property type="nucleotide sequence ID" value="NZ_QMFY01000001.1"/>
</dbReference>
<dbReference type="InterPro" id="IPR050595">
    <property type="entry name" value="Bact_response_regulator"/>
</dbReference>
<dbReference type="InterPro" id="IPR011006">
    <property type="entry name" value="CheY-like_superfamily"/>
</dbReference>
<dbReference type="EMBL" id="QMFY01000001">
    <property type="protein sequence ID" value="RAW02968.1"/>
    <property type="molecule type" value="Genomic_DNA"/>
</dbReference>
<dbReference type="SUPFAM" id="SSF52172">
    <property type="entry name" value="CheY-like"/>
    <property type="match status" value="1"/>
</dbReference>
<dbReference type="InterPro" id="IPR001789">
    <property type="entry name" value="Sig_transdc_resp-reg_receiver"/>
</dbReference>
<dbReference type="AlphaFoldDB" id="A0A364YAV5"/>
<evidence type="ECO:0000256" key="2">
    <source>
        <dbReference type="PROSITE-ProRule" id="PRU00169"/>
    </source>
</evidence>
<dbReference type="PROSITE" id="PS50110">
    <property type="entry name" value="RESPONSE_REGULATORY"/>
    <property type="match status" value="1"/>
</dbReference>
<proteinExistence type="predicted"/>
<gene>
    <name evidence="4" type="ORF">DQQ10_02365</name>
</gene>
<dbReference type="PANTHER" id="PTHR44591:SF3">
    <property type="entry name" value="RESPONSE REGULATORY DOMAIN-CONTAINING PROTEIN"/>
    <property type="match status" value="1"/>
</dbReference>
<dbReference type="GO" id="GO:0000160">
    <property type="term" value="P:phosphorelay signal transduction system"/>
    <property type="evidence" value="ECO:0007669"/>
    <property type="project" value="InterPro"/>
</dbReference>
<dbReference type="Gene3D" id="3.40.50.2300">
    <property type="match status" value="1"/>
</dbReference>
<dbReference type="SMART" id="SM00448">
    <property type="entry name" value="REC"/>
    <property type="match status" value="1"/>
</dbReference>
<dbReference type="PANTHER" id="PTHR44591">
    <property type="entry name" value="STRESS RESPONSE REGULATOR PROTEIN 1"/>
    <property type="match status" value="1"/>
</dbReference>
<organism evidence="4 5">
    <name type="scientific">Pseudochryseolinea flava</name>
    <dbReference type="NCBI Taxonomy" id="2059302"/>
    <lineage>
        <taxon>Bacteria</taxon>
        <taxon>Pseudomonadati</taxon>
        <taxon>Bacteroidota</taxon>
        <taxon>Cytophagia</taxon>
        <taxon>Cytophagales</taxon>
        <taxon>Fulvivirgaceae</taxon>
        <taxon>Pseudochryseolinea</taxon>
    </lineage>
</organism>
<comment type="caution">
    <text evidence="4">The sequence shown here is derived from an EMBL/GenBank/DDBJ whole genome shotgun (WGS) entry which is preliminary data.</text>
</comment>
<name>A0A364YAV5_9BACT</name>
<protein>
    <recommendedName>
        <fullName evidence="3">Response regulatory domain-containing protein</fullName>
    </recommendedName>
</protein>
<keyword evidence="1 2" id="KW-0597">Phosphoprotein</keyword>
<reference evidence="4 5" key="1">
    <citation type="submission" date="2018-06" db="EMBL/GenBank/DDBJ databases">
        <title>Chryseolinea flavus sp. nov., a member of the phylum Bacteroidetes isolated from soil.</title>
        <authorList>
            <person name="Li Y."/>
            <person name="Wang J."/>
        </authorList>
    </citation>
    <scope>NUCLEOTIDE SEQUENCE [LARGE SCALE GENOMIC DNA]</scope>
    <source>
        <strain evidence="4 5">SDU1-6</strain>
    </source>
</reference>
<feature type="domain" description="Response regulatory" evidence="3">
    <location>
        <begin position="2"/>
        <end position="117"/>
    </location>
</feature>
<sequence>MKILIVDDESLDLFIAKKLLGLEFEVEGFTSLQETVAWAKSNQFDVVLVDYYLGPGIFAHHVLKELLALRNKNYKAFVLSNHVDDNQSRELRAAGFDDIIYKPLTLDKFKDYLKGIH</sequence>
<evidence type="ECO:0000259" key="3">
    <source>
        <dbReference type="PROSITE" id="PS50110"/>
    </source>
</evidence>
<evidence type="ECO:0000256" key="1">
    <source>
        <dbReference type="ARBA" id="ARBA00022553"/>
    </source>
</evidence>
<accession>A0A364YAV5</accession>